<evidence type="ECO:0000313" key="5">
    <source>
        <dbReference type="Proteomes" id="UP001499993"/>
    </source>
</evidence>
<proteinExistence type="predicted"/>
<dbReference type="SUPFAM" id="SSF55874">
    <property type="entry name" value="ATPase domain of HSP90 chaperone/DNA topoisomerase II/histidine kinase"/>
    <property type="match status" value="1"/>
</dbReference>
<evidence type="ECO:0000256" key="1">
    <source>
        <dbReference type="ARBA" id="ARBA00022527"/>
    </source>
</evidence>
<evidence type="ECO:0000256" key="2">
    <source>
        <dbReference type="SAM" id="MobiDB-lite"/>
    </source>
</evidence>
<reference evidence="5" key="1">
    <citation type="journal article" date="2019" name="Int. J. Syst. Evol. Microbiol.">
        <title>The Global Catalogue of Microorganisms (GCM) 10K type strain sequencing project: providing services to taxonomists for standard genome sequencing and annotation.</title>
        <authorList>
            <consortium name="The Broad Institute Genomics Platform"/>
            <consortium name="The Broad Institute Genome Sequencing Center for Infectious Disease"/>
            <person name="Wu L."/>
            <person name="Ma J."/>
        </authorList>
    </citation>
    <scope>NUCLEOTIDE SEQUENCE [LARGE SCALE GENOMIC DNA]</scope>
    <source>
        <strain evidence="5">JCM 18123</strain>
    </source>
</reference>
<comment type="caution">
    <text evidence="4">The sequence shown here is derived from an EMBL/GenBank/DDBJ whole genome shotgun (WGS) entry which is preliminary data.</text>
</comment>
<evidence type="ECO:0000259" key="3">
    <source>
        <dbReference type="Pfam" id="PF13581"/>
    </source>
</evidence>
<dbReference type="Gene3D" id="3.30.565.10">
    <property type="entry name" value="Histidine kinase-like ATPase, C-terminal domain"/>
    <property type="match status" value="1"/>
</dbReference>
<organism evidence="4 5">
    <name type="scientific">Streptomonospora halophila</name>
    <dbReference type="NCBI Taxonomy" id="427369"/>
    <lineage>
        <taxon>Bacteria</taxon>
        <taxon>Bacillati</taxon>
        <taxon>Actinomycetota</taxon>
        <taxon>Actinomycetes</taxon>
        <taxon>Streptosporangiales</taxon>
        <taxon>Nocardiopsidaceae</taxon>
        <taxon>Streptomonospora</taxon>
    </lineage>
</organism>
<keyword evidence="1" id="KW-0723">Serine/threonine-protein kinase</keyword>
<keyword evidence="1" id="KW-0808">Transferase</keyword>
<keyword evidence="5" id="KW-1185">Reference proteome</keyword>
<dbReference type="RefSeq" id="WP_344147111.1">
    <property type="nucleotide sequence ID" value="NZ_BAABIK010000048.1"/>
</dbReference>
<dbReference type="EMBL" id="BAABIK010000048">
    <property type="protein sequence ID" value="GAA4957713.1"/>
    <property type="molecule type" value="Genomic_DNA"/>
</dbReference>
<feature type="domain" description="Histidine kinase/HSP90-like ATPase" evidence="3">
    <location>
        <begin position="10"/>
        <end position="135"/>
    </location>
</feature>
<feature type="compositionally biased region" description="Low complexity" evidence="2">
    <location>
        <begin position="154"/>
        <end position="170"/>
    </location>
</feature>
<gene>
    <name evidence="4" type="ORF">GCM10023224_49580</name>
</gene>
<dbReference type="Proteomes" id="UP001499993">
    <property type="component" value="Unassembled WGS sequence"/>
</dbReference>
<accession>A0ABP9H2R2</accession>
<feature type="compositionally biased region" description="Basic and acidic residues" evidence="2">
    <location>
        <begin position="144"/>
        <end position="153"/>
    </location>
</feature>
<protein>
    <recommendedName>
        <fullName evidence="3">Histidine kinase/HSP90-like ATPase domain-containing protein</fullName>
    </recommendedName>
</protein>
<name>A0ABP9H2R2_9ACTN</name>
<dbReference type="PANTHER" id="PTHR35526">
    <property type="entry name" value="ANTI-SIGMA-F FACTOR RSBW-RELATED"/>
    <property type="match status" value="1"/>
</dbReference>
<keyword evidence="1" id="KW-0418">Kinase</keyword>
<dbReference type="InterPro" id="IPR050267">
    <property type="entry name" value="Anti-sigma-factor_SerPK"/>
</dbReference>
<evidence type="ECO:0000313" key="4">
    <source>
        <dbReference type="EMBL" id="GAA4957713.1"/>
    </source>
</evidence>
<sequence length="186" mass="19161">MSRVVLLPHAASSVTSARRRLCSDLRACGVDNTKVDDAAIVLSELLSNALRHASCLPDPFPPGCVEVSWELGDASAGGARSGWLEVTVRDGGAQTLPRLARPSLSGLGGRGLGIVEHIAAKWGTEVDDRVTTVWAVLEAAPEQPEPRAGEPPERASGSAGAAPAPHSAGRAGERISAVPPQQAARA</sequence>
<dbReference type="PANTHER" id="PTHR35526:SF3">
    <property type="entry name" value="ANTI-SIGMA-F FACTOR RSBW"/>
    <property type="match status" value="1"/>
</dbReference>
<dbReference type="CDD" id="cd16936">
    <property type="entry name" value="HATPase_RsbW-like"/>
    <property type="match status" value="1"/>
</dbReference>
<dbReference type="Pfam" id="PF13581">
    <property type="entry name" value="HATPase_c_2"/>
    <property type="match status" value="1"/>
</dbReference>
<dbReference type="InterPro" id="IPR036890">
    <property type="entry name" value="HATPase_C_sf"/>
</dbReference>
<feature type="region of interest" description="Disordered" evidence="2">
    <location>
        <begin position="139"/>
        <end position="186"/>
    </location>
</feature>
<dbReference type="InterPro" id="IPR003594">
    <property type="entry name" value="HATPase_dom"/>
</dbReference>